<evidence type="ECO:0000313" key="1">
    <source>
        <dbReference type="EMBL" id="TFK59340.1"/>
    </source>
</evidence>
<name>A0ACD3A0Y4_9AGAR</name>
<organism evidence="1 2">
    <name type="scientific">Pluteus cervinus</name>
    <dbReference type="NCBI Taxonomy" id="181527"/>
    <lineage>
        <taxon>Eukaryota</taxon>
        <taxon>Fungi</taxon>
        <taxon>Dikarya</taxon>
        <taxon>Basidiomycota</taxon>
        <taxon>Agaricomycotina</taxon>
        <taxon>Agaricomycetes</taxon>
        <taxon>Agaricomycetidae</taxon>
        <taxon>Agaricales</taxon>
        <taxon>Pluteineae</taxon>
        <taxon>Pluteaceae</taxon>
        <taxon>Pluteus</taxon>
    </lineage>
</organism>
<proteinExistence type="predicted"/>
<reference evidence="1 2" key="1">
    <citation type="journal article" date="2019" name="Nat. Ecol. Evol.">
        <title>Megaphylogeny resolves global patterns of mushroom evolution.</title>
        <authorList>
            <person name="Varga T."/>
            <person name="Krizsan K."/>
            <person name="Foldi C."/>
            <person name="Dima B."/>
            <person name="Sanchez-Garcia M."/>
            <person name="Sanchez-Ramirez S."/>
            <person name="Szollosi G.J."/>
            <person name="Szarkandi J.G."/>
            <person name="Papp V."/>
            <person name="Albert L."/>
            <person name="Andreopoulos W."/>
            <person name="Angelini C."/>
            <person name="Antonin V."/>
            <person name="Barry K.W."/>
            <person name="Bougher N.L."/>
            <person name="Buchanan P."/>
            <person name="Buyck B."/>
            <person name="Bense V."/>
            <person name="Catcheside P."/>
            <person name="Chovatia M."/>
            <person name="Cooper J."/>
            <person name="Damon W."/>
            <person name="Desjardin D."/>
            <person name="Finy P."/>
            <person name="Geml J."/>
            <person name="Haridas S."/>
            <person name="Hughes K."/>
            <person name="Justo A."/>
            <person name="Karasinski D."/>
            <person name="Kautmanova I."/>
            <person name="Kiss B."/>
            <person name="Kocsube S."/>
            <person name="Kotiranta H."/>
            <person name="LaButti K.M."/>
            <person name="Lechner B.E."/>
            <person name="Liimatainen K."/>
            <person name="Lipzen A."/>
            <person name="Lukacs Z."/>
            <person name="Mihaltcheva S."/>
            <person name="Morgado L.N."/>
            <person name="Niskanen T."/>
            <person name="Noordeloos M.E."/>
            <person name="Ohm R.A."/>
            <person name="Ortiz-Santana B."/>
            <person name="Ovrebo C."/>
            <person name="Racz N."/>
            <person name="Riley R."/>
            <person name="Savchenko A."/>
            <person name="Shiryaev A."/>
            <person name="Soop K."/>
            <person name="Spirin V."/>
            <person name="Szebenyi C."/>
            <person name="Tomsovsky M."/>
            <person name="Tulloss R.E."/>
            <person name="Uehling J."/>
            <person name="Grigoriev I.V."/>
            <person name="Vagvolgyi C."/>
            <person name="Papp T."/>
            <person name="Martin F.M."/>
            <person name="Miettinen O."/>
            <person name="Hibbett D.S."/>
            <person name="Nagy L.G."/>
        </authorList>
    </citation>
    <scope>NUCLEOTIDE SEQUENCE [LARGE SCALE GENOMIC DNA]</scope>
    <source>
        <strain evidence="1 2">NL-1719</strain>
    </source>
</reference>
<evidence type="ECO:0000313" key="2">
    <source>
        <dbReference type="Proteomes" id="UP000308600"/>
    </source>
</evidence>
<keyword evidence="2" id="KW-1185">Reference proteome</keyword>
<dbReference type="Proteomes" id="UP000308600">
    <property type="component" value="Unassembled WGS sequence"/>
</dbReference>
<dbReference type="EMBL" id="ML209009">
    <property type="protein sequence ID" value="TFK59340.1"/>
    <property type="molecule type" value="Genomic_DNA"/>
</dbReference>
<accession>A0ACD3A0Y4</accession>
<sequence length="557" mass="59422">MSNRRLARSNAMAVIPDGSQSSTTHSAAPTTSSRKRKVAVVLSASENEDSGTPTVINSDSDGAAPPSPAGSEHMEVTPPPTRGRSARMSTGGRPARPSTARNAVSASPVDNRVRKRQKRRGEDPALEQESPTPGATAAALSLESLDGPTYRAKHKVVVVEIPVKRGRGRPRKANTTTTKLSKGKEKARSDSLDAAPSTSTSGHQNSPKQNLEQDEFIAENQVPSAPPPFSITPSLGSSPASHLLPSAPLIAATPTLAPVPTLVGTLPPVGFVGPPFWKKRHEQTVNGYTLYIGESSLSDLMASNPEDFQCAMMIKTFTRSGIYVNFGRIHPDAVGRPAGDKSFLALTGFKQPVVGIMLGLVLCSYLRTNGPGPEKTDGSCSTVKNLCVCPFSDFLQQSVSVWSSAYANQDPIVGPCTPTNGIVFMTKQKDDPVRKGAQGLSNAINKSYGRPKSRFITVDPTASTSMDYPVVQPLEAHIPVYDGRASAGRPFNATDDSHWANLRSRAQYTEELKLDDVVLVGHTVNRFGNNPEFPPILNLNIQFAIILFSSSSSSESL</sequence>
<gene>
    <name evidence="1" type="ORF">BDN72DRAFT_905943</name>
</gene>
<protein>
    <submittedName>
        <fullName evidence="1">Uncharacterized protein</fullName>
    </submittedName>
</protein>